<dbReference type="InterPro" id="IPR044691">
    <property type="entry name" value="DCC1_Trx"/>
</dbReference>
<dbReference type="PANTHER" id="PTHR34290">
    <property type="entry name" value="SI:CH73-390P7.2"/>
    <property type="match status" value="1"/>
</dbReference>
<feature type="compositionally biased region" description="Polar residues" evidence="1">
    <location>
        <begin position="1"/>
        <end position="13"/>
    </location>
</feature>
<proteinExistence type="predicted"/>
<dbReference type="PANTHER" id="PTHR34290:SF2">
    <property type="entry name" value="OS04G0668800 PROTEIN"/>
    <property type="match status" value="1"/>
</dbReference>
<evidence type="ECO:0000313" key="2">
    <source>
        <dbReference type="EMBL" id="SDE57104.1"/>
    </source>
</evidence>
<dbReference type="EMBL" id="FNAP01000008">
    <property type="protein sequence ID" value="SDE57104.1"/>
    <property type="molecule type" value="Genomic_DNA"/>
</dbReference>
<evidence type="ECO:0000313" key="3">
    <source>
        <dbReference type="Proteomes" id="UP000199412"/>
    </source>
</evidence>
<evidence type="ECO:0000256" key="1">
    <source>
        <dbReference type="SAM" id="MobiDB-lite"/>
    </source>
</evidence>
<reference evidence="2 3" key="1">
    <citation type="submission" date="2016-10" db="EMBL/GenBank/DDBJ databases">
        <authorList>
            <person name="de Groot N.N."/>
        </authorList>
    </citation>
    <scope>NUCLEOTIDE SEQUENCE [LARGE SCALE GENOMIC DNA]</scope>
    <source>
        <strain evidence="2 3">ATCC 700224</strain>
    </source>
</reference>
<sequence>MPRMSTTTDQTRPPETPAENAPRGDLTTYYNGACPVCRTEVEHYKGIDARQGLGLGWHDVSQGVGPLAAHGIDPDSATKRLYAIDEGGRLHAGVDAFIMVWRRLPRYRWLARVVAAPGVRQIAGAVYEGLLAPALYRWNRWRRRR</sequence>
<dbReference type="InterPro" id="IPR007263">
    <property type="entry name" value="DCC1-like"/>
</dbReference>
<dbReference type="AlphaFoldDB" id="A0A1G7E0B4"/>
<dbReference type="STRING" id="69960.SAMN05421720_108114"/>
<accession>A0A1G7E0B4</accession>
<gene>
    <name evidence="2" type="ORF">SAMN05421720_108114</name>
</gene>
<keyword evidence="3" id="KW-1185">Reference proteome</keyword>
<name>A0A1G7E0B4_9PROT</name>
<protein>
    <submittedName>
        <fullName evidence="2">Predicted thiol-disulfide oxidoreductase YuxK, DCC family</fullName>
    </submittedName>
</protein>
<dbReference type="Proteomes" id="UP000199412">
    <property type="component" value="Unassembled WGS sequence"/>
</dbReference>
<organism evidence="2 3">
    <name type="scientific">Rhodospira trueperi</name>
    <dbReference type="NCBI Taxonomy" id="69960"/>
    <lineage>
        <taxon>Bacteria</taxon>
        <taxon>Pseudomonadati</taxon>
        <taxon>Pseudomonadota</taxon>
        <taxon>Alphaproteobacteria</taxon>
        <taxon>Rhodospirillales</taxon>
        <taxon>Rhodospirillaceae</taxon>
        <taxon>Rhodospira</taxon>
    </lineage>
</organism>
<dbReference type="Pfam" id="PF04134">
    <property type="entry name" value="DCC1-like"/>
    <property type="match status" value="1"/>
</dbReference>
<dbReference type="GO" id="GO:0015035">
    <property type="term" value="F:protein-disulfide reductase activity"/>
    <property type="evidence" value="ECO:0007669"/>
    <property type="project" value="InterPro"/>
</dbReference>
<feature type="region of interest" description="Disordered" evidence="1">
    <location>
        <begin position="1"/>
        <end position="25"/>
    </location>
</feature>